<dbReference type="InterPro" id="IPR003439">
    <property type="entry name" value="ABC_transporter-like_ATP-bd"/>
</dbReference>
<dbReference type="CDD" id="cd03213">
    <property type="entry name" value="ABCG_EPDR"/>
    <property type="match status" value="1"/>
</dbReference>
<keyword evidence="3" id="KW-0813">Transport</keyword>
<evidence type="ECO:0000256" key="4">
    <source>
        <dbReference type="ARBA" id="ARBA00022692"/>
    </source>
</evidence>
<accession>A0A820T7P3</accession>
<dbReference type="SMART" id="SM00382">
    <property type="entry name" value="AAA"/>
    <property type="match status" value="1"/>
</dbReference>
<evidence type="ECO:0000259" key="11">
    <source>
        <dbReference type="PROSITE" id="PS50893"/>
    </source>
</evidence>
<dbReference type="Pfam" id="PF19055">
    <property type="entry name" value="ABC2_membrane_7"/>
    <property type="match status" value="1"/>
</dbReference>
<dbReference type="InterPro" id="IPR043926">
    <property type="entry name" value="ABCG_dom"/>
</dbReference>
<feature type="domain" description="ABC transporter" evidence="11">
    <location>
        <begin position="111"/>
        <end position="348"/>
    </location>
</feature>
<dbReference type="PANTHER" id="PTHR48041">
    <property type="entry name" value="ABC TRANSPORTER G FAMILY MEMBER 28"/>
    <property type="match status" value="1"/>
</dbReference>
<keyword evidence="7 9" id="KW-1133">Transmembrane helix</keyword>
<keyword evidence="4 9" id="KW-0812">Transmembrane</keyword>
<keyword evidence="8 9" id="KW-0472">Membrane</keyword>
<evidence type="ECO:0000313" key="12">
    <source>
        <dbReference type="EMBL" id="CAF4467802.1"/>
    </source>
</evidence>
<feature type="transmembrane region" description="Helical" evidence="9">
    <location>
        <begin position="472"/>
        <end position="490"/>
    </location>
</feature>
<name>A0A820T7P3_9BILA</name>
<dbReference type="Proteomes" id="UP000663851">
    <property type="component" value="Unassembled WGS sequence"/>
</dbReference>
<dbReference type="GO" id="GO:0140359">
    <property type="term" value="F:ABC-type transporter activity"/>
    <property type="evidence" value="ECO:0007669"/>
    <property type="project" value="InterPro"/>
</dbReference>
<feature type="transmembrane region" description="Helical" evidence="9">
    <location>
        <begin position="524"/>
        <end position="544"/>
    </location>
</feature>
<evidence type="ECO:0000256" key="7">
    <source>
        <dbReference type="ARBA" id="ARBA00022989"/>
    </source>
</evidence>
<dbReference type="GO" id="GO:0015562">
    <property type="term" value="F:efflux transmembrane transporter activity"/>
    <property type="evidence" value="ECO:0007669"/>
    <property type="project" value="UniProtKB-ARBA"/>
</dbReference>
<protein>
    <recommendedName>
        <fullName evidence="11">ABC transporter domain-containing protein</fullName>
    </recommendedName>
</protein>
<organism evidence="12 13">
    <name type="scientific">Rotaria socialis</name>
    <dbReference type="NCBI Taxonomy" id="392032"/>
    <lineage>
        <taxon>Eukaryota</taxon>
        <taxon>Metazoa</taxon>
        <taxon>Spiralia</taxon>
        <taxon>Gnathifera</taxon>
        <taxon>Rotifera</taxon>
        <taxon>Eurotatoria</taxon>
        <taxon>Bdelloidea</taxon>
        <taxon>Philodinida</taxon>
        <taxon>Philodinidae</taxon>
        <taxon>Rotaria</taxon>
    </lineage>
</organism>
<evidence type="ECO:0000313" key="13">
    <source>
        <dbReference type="Proteomes" id="UP000663851"/>
    </source>
</evidence>
<sequence length="692" mass="77125">MILLSFCVVVVSEAHHKVSIISLIFLLTICLSQSDSENDECQTTAKITLLSSTSINSVTDENDMSRTAIVGNHSTSSISRVSIPVDASGTLSFHEINYVIGGKNECKRRRWSCPTILKSEKQKQILFDISGKFSDGMNAIMGPTGCGKSSLLDVLADRKDPHGTSGCVLVDGVLRHPSYKYAVGYVVQENVFSETLTVRENLFFSANLRLPKTLSKREKIDRVLCVIADLGLESCANTRMGTAFLRGVSGGEKKRTCIGMELVLSPKILFLDEPTTGLDAATANNVMHCLKRLAEKGRTIIFSIHQPRYSIFKLFDTVTFMCNGQFVYHGTIENVVSYFSTIGYQCETHENPTDFVLDILIDASQTPTILAKLKYAYNEPANHSHLKARPEFENNISNRGHLECFQHQIAVEAAQSLGTELLYVSQRTLRNSLRNPAMALAQVVVSIMIGFLVGLVFYDLKKTTGHGVHNRLGTIFFIVVNQIFSTMTAIEPLLQERALFFHEYASGYYRIRTFFIAKLLCDLLPLRAVPSILFSLIAYFMIGLRRTVAQFFIFLVTIFMASVFGAAVCFFISTLASTYAAALIVVVLIFVVMMIFSGFLIELTSVFSWLSWMQWVSALRYASNVLTINEFQGLKLCLPNQTDNGLMILYFGETGERLHSATYITKLLPFYKVDGDRSFGEQTIDGPQADQN</sequence>
<keyword evidence="5" id="KW-0547">Nucleotide-binding</keyword>
<dbReference type="SUPFAM" id="SSF52540">
    <property type="entry name" value="P-loop containing nucleoside triphosphate hydrolases"/>
    <property type="match status" value="1"/>
</dbReference>
<dbReference type="Pfam" id="PF01061">
    <property type="entry name" value="ABC2_membrane"/>
    <property type="match status" value="1"/>
</dbReference>
<dbReference type="FunFam" id="3.40.50.300:FF:000622">
    <property type="entry name" value="ATP-binding cassette sub-family G member 2"/>
    <property type="match status" value="1"/>
</dbReference>
<feature type="signal peptide" evidence="10">
    <location>
        <begin position="1"/>
        <end position="34"/>
    </location>
</feature>
<evidence type="ECO:0000256" key="8">
    <source>
        <dbReference type="ARBA" id="ARBA00023136"/>
    </source>
</evidence>
<dbReference type="GO" id="GO:0008514">
    <property type="term" value="F:organic anion transmembrane transporter activity"/>
    <property type="evidence" value="ECO:0007669"/>
    <property type="project" value="UniProtKB-ARBA"/>
</dbReference>
<dbReference type="InterPro" id="IPR003593">
    <property type="entry name" value="AAA+_ATPase"/>
</dbReference>
<dbReference type="GO" id="GO:0016887">
    <property type="term" value="F:ATP hydrolysis activity"/>
    <property type="evidence" value="ECO:0007669"/>
    <property type="project" value="InterPro"/>
</dbReference>
<evidence type="ECO:0000256" key="10">
    <source>
        <dbReference type="SAM" id="SignalP"/>
    </source>
</evidence>
<proteinExistence type="inferred from homology"/>
<dbReference type="GO" id="GO:0005524">
    <property type="term" value="F:ATP binding"/>
    <property type="evidence" value="ECO:0007669"/>
    <property type="project" value="UniProtKB-KW"/>
</dbReference>
<dbReference type="InterPro" id="IPR027417">
    <property type="entry name" value="P-loop_NTPase"/>
</dbReference>
<dbReference type="Pfam" id="PF00005">
    <property type="entry name" value="ABC_tran"/>
    <property type="match status" value="1"/>
</dbReference>
<gene>
    <name evidence="12" type="ORF">HFQ381_LOCUS25192</name>
</gene>
<feature type="transmembrane region" description="Helical" evidence="9">
    <location>
        <begin position="579"/>
        <end position="601"/>
    </location>
</feature>
<comment type="similarity">
    <text evidence="2">Belongs to the ABC transporter superfamily. ABCG family. Eye pigment precursor importer (TC 3.A.1.204) subfamily.</text>
</comment>
<dbReference type="InterPro" id="IPR050352">
    <property type="entry name" value="ABCG_transporters"/>
</dbReference>
<feature type="transmembrane region" description="Helical" evidence="9">
    <location>
        <begin position="551"/>
        <end position="573"/>
    </location>
</feature>
<comment type="subcellular location">
    <subcellularLocation>
        <location evidence="1">Membrane</location>
        <topology evidence="1">Multi-pass membrane protein</topology>
    </subcellularLocation>
</comment>
<keyword evidence="10" id="KW-0732">Signal</keyword>
<dbReference type="PROSITE" id="PS50893">
    <property type="entry name" value="ABC_TRANSPORTER_2"/>
    <property type="match status" value="1"/>
</dbReference>
<comment type="caution">
    <text evidence="12">The sequence shown here is derived from an EMBL/GenBank/DDBJ whole genome shotgun (WGS) entry which is preliminary data.</text>
</comment>
<feature type="transmembrane region" description="Helical" evidence="9">
    <location>
        <begin position="437"/>
        <end position="460"/>
    </location>
</feature>
<feature type="chain" id="PRO_5032790212" description="ABC transporter domain-containing protein" evidence="10">
    <location>
        <begin position="35"/>
        <end position="692"/>
    </location>
</feature>
<evidence type="ECO:0000256" key="2">
    <source>
        <dbReference type="ARBA" id="ARBA00005814"/>
    </source>
</evidence>
<evidence type="ECO:0000256" key="5">
    <source>
        <dbReference type="ARBA" id="ARBA00022741"/>
    </source>
</evidence>
<dbReference type="Gene3D" id="3.40.50.300">
    <property type="entry name" value="P-loop containing nucleotide triphosphate hydrolases"/>
    <property type="match status" value="1"/>
</dbReference>
<evidence type="ECO:0000256" key="6">
    <source>
        <dbReference type="ARBA" id="ARBA00022840"/>
    </source>
</evidence>
<dbReference type="PANTHER" id="PTHR48041:SF116">
    <property type="entry name" value="PROTEIN BROWN"/>
    <property type="match status" value="1"/>
</dbReference>
<reference evidence="12" key="1">
    <citation type="submission" date="2021-02" db="EMBL/GenBank/DDBJ databases">
        <authorList>
            <person name="Nowell W R."/>
        </authorList>
    </citation>
    <scope>NUCLEOTIDE SEQUENCE</scope>
</reference>
<dbReference type="InterPro" id="IPR013525">
    <property type="entry name" value="ABC2_TM"/>
</dbReference>
<dbReference type="GO" id="GO:0016324">
    <property type="term" value="C:apical plasma membrane"/>
    <property type="evidence" value="ECO:0007669"/>
    <property type="project" value="UniProtKB-ARBA"/>
</dbReference>
<keyword evidence="6" id="KW-0067">ATP-binding</keyword>
<evidence type="ECO:0000256" key="3">
    <source>
        <dbReference type="ARBA" id="ARBA00022448"/>
    </source>
</evidence>
<evidence type="ECO:0000256" key="1">
    <source>
        <dbReference type="ARBA" id="ARBA00004141"/>
    </source>
</evidence>
<evidence type="ECO:0000256" key="9">
    <source>
        <dbReference type="SAM" id="Phobius"/>
    </source>
</evidence>
<dbReference type="AlphaFoldDB" id="A0A820T7P3"/>
<dbReference type="EMBL" id="CAJOBO010002780">
    <property type="protein sequence ID" value="CAF4467802.1"/>
    <property type="molecule type" value="Genomic_DNA"/>
</dbReference>